<reference evidence="2" key="1">
    <citation type="journal article" date="2022" name="Nat. Microbiol.">
        <title>Unique mobile elements and scalable gene flow at the prokaryote-eukaryote boundary revealed by circularized Asgard archaea genomes.</title>
        <authorList>
            <person name="Wu F."/>
            <person name="Speth D.R."/>
            <person name="Philosof A."/>
            <person name="Cremiere A."/>
            <person name="Narayanan A."/>
            <person name="Barco R.A."/>
            <person name="Connon S.A."/>
            <person name="Amend J.P."/>
            <person name="Antoshechkin I.A."/>
            <person name="Orphan V.J."/>
        </authorList>
    </citation>
    <scope>NUCLEOTIDE SEQUENCE</scope>
    <source>
        <strain evidence="2">PR6</strain>
    </source>
</reference>
<accession>A0A9Y1BS54</accession>
<evidence type="ECO:0000256" key="1">
    <source>
        <dbReference type="SAM" id="Phobius"/>
    </source>
</evidence>
<keyword evidence="1" id="KW-1133">Transmembrane helix</keyword>
<protein>
    <submittedName>
        <fullName evidence="2">Uncharacterized protein</fullName>
    </submittedName>
</protein>
<dbReference type="AlphaFoldDB" id="A0A9Y1BS54"/>
<evidence type="ECO:0000313" key="2">
    <source>
        <dbReference type="EMBL" id="UJG44139.1"/>
    </source>
</evidence>
<feature type="transmembrane region" description="Helical" evidence="1">
    <location>
        <begin position="522"/>
        <end position="544"/>
    </location>
</feature>
<name>A0A9Y1BS54_9ARCH</name>
<dbReference type="EMBL" id="CP084167">
    <property type="protein sequence ID" value="UJG44139.1"/>
    <property type="molecule type" value="Genomic_DNA"/>
</dbReference>
<keyword evidence="1" id="KW-0812">Transmembrane</keyword>
<sequence>MQVNRVKVSTLNSPITNSGLQVITVNTSIILELNNGYFFYREFEAISQYSVTNNSENREINWKVFWKLPSANASPYLQFRRVVEVFVQKDWVSSDAYTIMNNSLHLTSQKVNNNYRIWLNNTMSAANFTLFTVSPNYINNITIISSDQNEVNLGYWEKVDEFFYGYEGSKLNISTILLNNESTGIINFTLFNTKGEISPIKENLSSLIKYLDNSSYSKFGVFNVFNNQFYTNITLDPSFENSDCPGEWTLFVYWKNGTEVGFLTRSIIVKAYTKMESVWKVKSSSENWTNDSVVEQFSGEVLSIKCWIYSLSNLNSSFTFPYIKNEKVIFSTSWMTEGAFIYSNDYYFANVSLEAPAGIQSIDVNFNSMYFHNQSKSIYLRIFYKMSFSLISPQENQINVNQDLVTNITFKVTNETNINKNTIPIFNDDVVLKMNEITVLTEYYTIVNTGENTTISLNISKLGIQAGNFTLNLEINKESFKFNDSSLGIIFSFKLIVNSVSPTTPHLPKPDGRNQFLFLERMLIFVILPILTASISFLVFYFFVVRRKKVREFYISTYNDYLKINSIKKIIFVHQETSISIFELNLGSDFQRDSSLISGFFQAISTIGNELTEKGSGDIRKIQYQNFVVTSARTDHYVIYVFSENDITSDIDLSIQSIILWFEANFHSYAEGWNGDPSVFNGKREEIMEKCTSFLYLWMKHPIKLNVPKRTKKSKYIEKQLRKYLETDNFFFIEELVSKIENDVEKGKILFYLKSFYDLGYLEIKKEYNN</sequence>
<keyword evidence="1" id="KW-0472">Membrane</keyword>
<gene>
    <name evidence="2" type="ORF">K9W46_02905</name>
</gene>
<dbReference type="Proteomes" id="UP001200513">
    <property type="component" value="Chromosome"/>
</dbReference>
<organism evidence="2">
    <name type="scientific">Candidatus Heimdallarchaeum endolithica</name>
    <dbReference type="NCBI Taxonomy" id="2876572"/>
    <lineage>
        <taxon>Archaea</taxon>
        <taxon>Promethearchaeati</taxon>
        <taxon>Candidatus Heimdallarchaeota</taxon>
        <taxon>Candidatus Heimdallarchaeia (ex Rinke et al. 2021) (nom. nud.)</taxon>
        <taxon>Candidatus Heimdallarchaeales</taxon>
        <taxon>Candidatus Heimdallarchaeaceae</taxon>
        <taxon>Candidatus Heimdallarchaeum</taxon>
    </lineage>
</organism>
<proteinExistence type="predicted"/>